<dbReference type="CDD" id="cd00190">
    <property type="entry name" value="Tryp_SPc"/>
    <property type="match status" value="1"/>
</dbReference>
<evidence type="ECO:0000259" key="4">
    <source>
        <dbReference type="PROSITE" id="PS50240"/>
    </source>
</evidence>
<dbReference type="GO" id="GO:0006508">
    <property type="term" value="P:proteolysis"/>
    <property type="evidence" value="ECO:0007669"/>
    <property type="project" value="InterPro"/>
</dbReference>
<feature type="domain" description="Peptidase S1" evidence="4">
    <location>
        <begin position="57"/>
        <end position="292"/>
    </location>
</feature>
<name>E2BHN1_HARSA</name>
<dbReference type="InterPro" id="IPR009003">
    <property type="entry name" value="Peptidase_S1_PA"/>
</dbReference>
<proteinExistence type="inferred from homology"/>
<keyword evidence="3" id="KW-0732">Signal</keyword>
<sequence>MGLTSAKIFLCAAFALALCQNVLSFNNPPDFYFKKNDSVGYDIVTVIKETEHEATDVVGRTYAMEQQFPFMAVVHKLLGAGKFTQCSGSIISNRWVLTAGHCLDIHPKEYLVVFGITNKTGIKYNFYSGPGVAMITKEAFRHPQINDIDCDIGLLYMPQDIPYSKTIQPITLADGSYEKVNINGKLAAVVGWERDSLTTQSSKRLKYILSAIISNAECEKYWVIKNVHICTLAIEHDEACQGDSGGPLFIVDNNKFIQVGLISYGGLCRGTITPSVYLRISTFESWLRAQETKMQKIITFLYGTPR</sequence>
<evidence type="ECO:0000313" key="6">
    <source>
        <dbReference type="Proteomes" id="UP000008237"/>
    </source>
</evidence>
<organism evidence="6">
    <name type="scientific">Harpegnathos saltator</name>
    <name type="common">Jerdon's jumping ant</name>
    <dbReference type="NCBI Taxonomy" id="610380"/>
    <lineage>
        <taxon>Eukaryota</taxon>
        <taxon>Metazoa</taxon>
        <taxon>Ecdysozoa</taxon>
        <taxon>Arthropoda</taxon>
        <taxon>Hexapoda</taxon>
        <taxon>Insecta</taxon>
        <taxon>Pterygota</taxon>
        <taxon>Neoptera</taxon>
        <taxon>Endopterygota</taxon>
        <taxon>Hymenoptera</taxon>
        <taxon>Apocrita</taxon>
        <taxon>Aculeata</taxon>
        <taxon>Formicoidea</taxon>
        <taxon>Formicidae</taxon>
        <taxon>Ponerinae</taxon>
        <taxon>Ponerini</taxon>
        <taxon>Harpegnathos</taxon>
    </lineage>
</organism>
<dbReference type="Gene3D" id="2.40.10.10">
    <property type="entry name" value="Trypsin-like serine proteases"/>
    <property type="match status" value="1"/>
</dbReference>
<dbReference type="GO" id="GO:0004252">
    <property type="term" value="F:serine-type endopeptidase activity"/>
    <property type="evidence" value="ECO:0007669"/>
    <property type="project" value="InterPro"/>
</dbReference>
<dbReference type="Pfam" id="PF00089">
    <property type="entry name" value="Trypsin"/>
    <property type="match status" value="1"/>
</dbReference>
<dbReference type="OrthoDB" id="5565075at2759"/>
<dbReference type="SMART" id="SM00020">
    <property type="entry name" value="Tryp_SPc"/>
    <property type="match status" value="1"/>
</dbReference>
<dbReference type="InterPro" id="IPR018114">
    <property type="entry name" value="TRYPSIN_HIS"/>
</dbReference>
<accession>E2BHN1</accession>
<dbReference type="InterPro" id="IPR001314">
    <property type="entry name" value="Peptidase_S1A"/>
</dbReference>
<dbReference type="AlphaFoldDB" id="E2BHN1"/>
<keyword evidence="1" id="KW-1015">Disulfide bond</keyword>
<gene>
    <name evidence="5" type="ORF">EAI_00933</name>
</gene>
<evidence type="ECO:0000313" key="5">
    <source>
        <dbReference type="EMBL" id="EFN84779.1"/>
    </source>
</evidence>
<dbReference type="EMBL" id="GL448322">
    <property type="protein sequence ID" value="EFN84779.1"/>
    <property type="molecule type" value="Genomic_DNA"/>
</dbReference>
<dbReference type="InterPro" id="IPR051487">
    <property type="entry name" value="Ser/Thr_Proteases_Immune/Dev"/>
</dbReference>
<dbReference type="PhylomeDB" id="E2BHN1"/>
<dbReference type="Proteomes" id="UP000008237">
    <property type="component" value="Unassembled WGS sequence"/>
</dbReference>
<evidence type="ECO:0000256" key="2">
    <source>
        <dbReference type="ARBA" id="ARBA00024195"/>
    </source>
</evidence>
<dbReference type="STRING" id="610380.E2BHN1"/>
<dbReference type="InterPro" id="IPR001254">
    <property type="entry name" value="Trypsin_dom"/>
</dbReference>
<dbReference type="PRINTS" id="PR00722">
    <property type="entry name" value="CHYMOTRYPSIN"/>
</dbReference>
<feature type="chain" id="PRO_5003157577" evidence="3">
    <location>
        <begin position="25"/>
        <end position="306"/>
    </location>
</feature>
<dbReference type="PANTHER" id="PTHR24256">
    <property type="entry name" value="TRYPTASE-RELATED"/>
    <property type="match status" value="1"/>
</dbReference>
<comment type="similarity">
    <text evidence="2">Belongs to the peptidase S1 family. CLIP subfamily.</text>
</comment>
<feature type="signal peptide" evidence="3">
    <location>
        <begin position="1"/>
        <end position="24"/>
    </location>
</feature>
<dbReference type="OMA" id="DYRNICT"/>
<dbReference type="KEGG" id="hst:105182906"/>
<dbReference type="InterPro" id="IPR043504">
    <property type="entry name" value="Peptidase_S1_PA_chymotrypsin"/>
</dbReference>
<protein>
    <submittedName>
        <fullName evidence="5">Chymotrypsin</fullName>
    </submittedName>
</protein>
<dbReference type="SUPFAM" id="SSF50494">
    <property type="entry name" value="Trypsin-like serine proteases"/>
    <property type="match status" value="1"/>
</dbReference>
<dbReference type="PROSITE" id="PS00134">
    <property type="entry name" value="TRYPSIN_HIS"/>
    <property type="match status" value="1"/>
</dbReference>
<evidence type="ECO:0000256" key="3">
    <source>
        <dbReference type="SAM" id="SignalP"/>
    </source>
</evidence>
<reference evidence="5 6" key="1">
    <citation type="journal article" date="2010" name="Science">
        <title>Genomic comparison of the ants Camponotus floridanus and Harpegnathos saltator.</title>
        <authorList>
            <person name="Bonasio R."/>
            <person name="Zhang G."/>
            <person name="Ye C."/>
            <person name="Mutti N.S."/>
            <person name="Fang X."/>
            <person name="Qin N."/>
            <person name="Donahue G."/>
            <person name="Yang P."/>
            <person name="Li Q."/>
            <person name="Li C."/>
            <person name="Zhang P."/>
            <person name="Huang Z."/>
            <person name="Berger S.L."/>
            <person name="Reinberg D."/>
            <person name="Wang J."/>
            <person name="Liebig J."/>
        </authorList>
    </citation>
    <scope>NUCLEOTIDE SEQUENCE [LARGE SCALE GENOMIC DNA]</scope>
    <source>
        <strain evidence="5 6">R22 G/1</strain>
    </source>
</reference>
<keyword evidence="6" id="KW-1185">Reference proteome</keyword>
<evidence type="ECO:0000256" key="1">
    <source>
        <dbReference type="ARBA" id="ARBA00023157"/>
    </source>
</evidence>
<dbReference type="InParanoid" id="E2BHN1"/>
<dbReference type="PROSITE" id="PS50240">
    <property type="entry name" value="TRYPSIN_DOM"/>
    <property type="match status" value="1"/>
</dbReference>